<comment type="caution">
    <text evidence="7">The sequence shown here is derived from an EMBL/GenBank/DDBJ whole genome shotgun (WGS) entry which is preliminary data.</text>
</comment>
<evidence type="ECO:0000256" key="5">
    <source>
        <dbReference type="SAM" id="Phobius"/>
    </source>
</evidence>
<feature type="transmembrane region" description="Helical" evidence="5">
    <location>
        <begin position="309"/>
        <end position="330"/>
    </location>
</feature>
<dbReference type="PANTHER" id="PTHR37422:SF17">
    <property type="entry name" value="O-ANTIGEN LIGASE"/>
    <property type="match status" value="1"/>
</dbReference>
<feature type="transmembrane region" description="Helical" evidence="5">
    <location>
        <begin position="90"/>
        <end position="110"/>
    </location>
</feature>
<name>A0A0V8J587_9BACL</name>
<accession>A0A0V8J587</accession>
<evidence type="ECO:0000313" key="8">
    <source>
        <dbReference type="Proteomes" id="UP000054099"/>
    </source>
</evidence>
<evidence type="ECO:0000256" key="2">
    <source>
        <dbReference type="ARBA" id="ARBA00022692"/>
    </source>
</evidence>
<comment type="subcellular location">
    <subcellularLocation>
        <location evidence="1">Membrane</location>
        <topology evidence="1">Multi-pass membrane protein</topology>
    </subcellularLocation>
</comment>
<protein>
    <recommendedName>
        <fullName evidence="6">O-antigen ligase-related domain-containing protein</fullName>
    </recommendedName>
</protein>
<keyword evidence="4 5" id="KW-0472">Membrane</keyword>
<organism evidence="7 8">
    <name type="scientific">Fictibacillus enclensis</name>
    <dbReference type="NCBI Taxonomy" id="1017270"/>
    <lineage>
        <taxon>Bacteria</taxon>
        <taxon>Bacillati</taxon>
        <taxon>Bacillota</taxon>
        <taxon>Bacilli</taxon>
        <taxon>Bacillales</taxon>
        <taxon>Fictibacillaceae</taxon>
        <taxon>Fictibacillus</taxon>
    </lineage>
</organism>
<feature type="transmembrane region" description="Helical" evidence="5">
    <location>
        <begin position="337"/>
        <end position="357"/>
    </location>
</feature>
<dbReference type="RefSeq" id="WP_061974010.1">
    <property type="nucleotide sequence ID" value="NZ_FMAV01000003.1"/>
</dbReference>
<gene>
    <name evidence="7" type="ORF">AS030_17545</name>
</gene>
<evidence type="ECO:0000313" key="7">
    <source>
        <dbReference type="EMBL" id="KSU82075.1"/>
    </source>
</evidence>
<dbReference type="Proteomes" id="UP000054099">
    <property type="component" value="Unassembled WGS sequence"/>
</dbReference>
<feature type="transmembrane region" description="Helical" evidence="5">
    <location>
        <begin position="36"/>
        <end position="54"/>
    </location>
</feature>
<feature type="transmembrane region" description="Helical" evidence="5">
    <location>
        <begin position="153"/>
        <end position="175"/>
    </location>
</feature>
<sequence>MSKSIHLNKINYPMLLLSLIPLGYILKGGLPRFMDITLFVYILLYIYCAFELVLRRQKIKVYKADLVPYLWAIFLVASLFYTPFQDIGMFKVGKFICLGLGAYFFSRLIIKTRQDFSLFFKYLIYMSVFTEVVVIADFVAKGAPLGRYLAFNVVYPIPITMLGIMTFIVVLLLFFYKQINTMTVIFTLVPSVSVMIIGASKGPTISFAITILFFLPIIVRRIKLRYILLFVPLIWGTFKIDFLSKNLEFYLYRFTNATEDGSSAERINLYEQALHLFEKNPFLGVGVNGISPEYYPHNISLEILAENGLSLYVIFITIIFMILISYIRFIRKDKDDYISAIILAIVFVSLISLQFSWTYVDHKYLFLGLGLLVINSNLIIDQKEISR</sequence>
<feature type="domain" description="O-antigen ligase-related" evidence="6">
    <location>
        <begin position="187"/>
        <end position="316"/>
    </location>
</feature>
<feature type="transmembrane region" description="Helical" evidence="5">
    <location>
        <begin position="66"/>
        <end position="84"/>
    </location>
</feature>
<proteinExistence type="predicted"/>
<keyword evidence="3 5" id="KW-1133">Transmembrane helix</keyword>
<keyword evidence="2 5" id="KW-0812">Transmembrane</keyword>
<feature type="transmembrane region" description="Helical" evidence="5">
    <location>
        <begin position="182"/>
        <end position="198"/>
    </location>
</feature>
<evidence type="ECO:0000256" key="4">
    <source>
        <dbReference type="ARBA" id="ARBA00023136"/>
    </source>
</evidence>
<dbReference type="GO" id="GO:0016020">
    <property type="term" value="C:membrane"/>
    <property type="evidence" value="ECO:0007669"/>
    <property type="project" value="UniProtKB-SubCell"/>
</dbReference>
<feature type="transmembrane region" description="Helical" evidence="5">
    <location>
        <begin position="226"/>
        <end position="244"/>
    </location>
</feature>
<dbReference type="InterPro" id="IPR007016">
    <property type="entry name" value="O-antigen_ligase-rel_domated"/>
</dbReference>
<dbReference type="EMBL" id="LNQN01000005">
    <property type="protein sequence ID" value="KSU82075.1"/>
    <property type="molecule type" value="Genomic_DNA"/>
</dbReference>
<dbReference type="PANTHER" id="PTHR37422">
    <property type="entry name" value="TEICHURONIC ACID BIOSYNTHESIS PROTEIN TUAE"/>
    <property type="match status" value="1"/>
</dbReference>
<evidence type="ECO:0000256" key="3">
    <source>
        <dbReference type="ARBA" id="ARBA00022989"/>
    </source>
</evidence>
<feature type="transmembrane region" description="Helical" evidence="5">
    <location>
        <begin position="12"/>
        <end position="30"/>
    </location>
</feature>
<dbReference type="AlphaFoldDB" id="A0A0V8J587"/>
<feature type="transmembrane region" description="Helical" evidence="5">
    <location>
        <begin position="363"/>
        <end position="380"/>
    </location>
</feature>
<dbReference type="Pfam" id="PF04932">
    <property type="entry name" value="Wzy_C"/>
    <property type="match status" value="1"/>
</dbReference>
<dbReference type="InterPro" id="IPR051533">
    <property type="entry name" value="WaaL-like"/>
</dbReference>
<evidence type="ECO:0000259" key="6">
    <source>
        <dbReference type="Pfam" id="PF04932"/>
    </source>
</evidence>
<evidence type="ECO:0000256" key="1">
    <source>
        <dbReference type="ARBA" id="ARBA00004141"/>
    </source>
</evidence>
<keyword evidence="8" id="KW-1185">Reference proteome</keyword>
<feature type="transmembrane region" description="Helical" evidence="5">
    <location>
        <begin position="204"/>
        <end position="219"/>
    </location>
</feature>
<feature type="transmembrane region" description="Helical" evidence="5">
    <location>
        <begin position="122"/>
        <end position="141"/>
    </location>
</feature>
<reference evidence="7 8" key="1">
    <citation type="journal article" date="2014" name="Antonie Van Leeuwenhoek">
        <title>Fictibacillus enclensis sp. nov., isolated from marine sediment.</title>
        <authorList>
            <person name="Dastager S.G."/>
            <person name="Mawlankar R."/>
            <person name="Srinivasan K."/>
            <person name="Tang S.K."/>
            <person name="Lee J.C."/>
            <person name="Ramana V.V."/>
            <person name="Shouche Y.S."/>
        </authorList>
    </citation>
    <scope>NUCLEOTIDE SEQUENCE [LARGE SCALE GENOMIC DNA]</scope>
    <source>
        <strain evidence="7 8">NIO-1003</strain>
    </source>
</reference>